<evidence type="ECO:0000256" key="1">
    <source>
        <dbReference type="SAM" id="Phobius"/>
    </source>
</evidence>
<evidence type="ECO:0000259" key="2">
    <source>
        <dbReference type="Pfam" id="PF13231"/>
    </source>
</evidence>
<gene>
    <name evidence="3" type="ORF">ENR23_01825</name>
</gene>
<dbReference type="AlphaFoldDB" id="A0A832I7Q2"/>
<feature type="transmembrane region" description="Helical" evidence="1">
    <location>
        <begin position="210"/>
        <end position="229"/>
    </location>
</feature>
<keyword evidence="1" id="KW-0812">Transmembrane</keyword>
<evidence type="ECO:0000313" key="3">
    <source>
        <dbReference type="EMBL" id="HGZ42162.1"/>
    </source>
</evidence>
<protein>
    <recommendedName>
        <fullName evidence="2">Glycosyltransferase RgtA/B/C/D-like domain-containing protein</fullName>
    </recommendedName>
</protein>
<feature type="transmembrane region" description="Helical" evidence="1">
    <location>
        <begin position="295"/>
        <end position="313"/>
    </location>
</feature>
<accession>A0A832I7Q2</accession>
<proteinExistence type="predicted"/>
<feature type="transmembrane region" description="Helical" evidence="1">
    <location>
        <begin position="148"/>
        <end position="165"/>
    </location>
</feature>
<feature type="domain" description="Glycosyltransferase RgtA/B/C/D-like" evidence="2">
    <location>
        <begin position="76"/>
        <end position="228"/>
    </location>
</feature>
<dbReference type="InterPro" id="IPR038731">
    <property type="entry name" value="RgtA/B/C-like"/>
</dbReference>
<dbReference type="EMBL" id="DSQF01000003">
    <property type="protein sequence ID" value="HGZ42162.1"/>
    <property type="molecule type" value="Genomic_DNA"/>
</dbReference>
<feature type="transmembrane region" description="Helical" evidence="1">
    <location>
        <begin position="94"/>
        <end position="112"/>
    </location>
</feature>
<keyword evidence="1" id="KW-1133">Transmembrane helix</keyword>
<dbReference type="Pfam" id="PF13231">
    <property type="entry name" value="PMT_2"/>
    <property type="match status" value="1"/>
</dbReference>
<organism evidence="3">
    <name type="scientific">Eiseniibacteriota bacterium</name>
    <dbReference type="NCBI Taxonomy" id="2212470"/>
    <lineage>
        <taxon>Bacteria</taxon>
        <taxon>Candidatus Eiseniibacteriota</taxon>
    </lineage>
</organism>
<comment type="caution">
    <text evidence="3">The sequence shown here is derived from an EMBL/GenBank/DDBJ whole genome shotgun (WGS) entry which is preliminary data.</text>
</comment>
<feature type="transmembrane region" description="Helical" evidence="1">
    <location>
        <begin position="185"/>
        <end position="203"/>
    </location>
</feature>
<keyword evidence="1" id="KW-0472">Membrane</keyword>
<feature type="transmembrane region" description="Helical" evidence="1">
    <location>
        <begin position="325"/>
        <end position="344"/>
    </location>
</feature>
<sequence length="519" mass="53197">MKRDHEPRPGAPAAPSRAAARAAALATAGIVALAALVRLREAARPPLGPDEIYIALLARLEPAAMLAAIRADVEQPLHFLVVWVWRRVAGEGDLALRLPFVAAGAAGVWASARLAAALFGPRRGALAALLLATQAVHIAASRTVGPDAFAWTFVTLAAWAAWAWTERRDRRALAGWTLAAAAALYTYWFSIVPLAAVAAWAAWRLRRGAGLAGWALGCAAAVALFAPQAPVLLEQLVRDARLAGAGARTGGLPPFGAAGLAEVARKLSASAPALVPLFASGAAAAFAARDDRRAASLAAAVALGAPLAMTALAHAGLRLFFENQAYVVTPFAAALVAAGVGGAAGRAARPGAAGRAWRAAGALACAALAVAQLRASLLRSPPAEAVALARATAWLAPRIAPGEPVFCAEPHAVLFLDWYLPGAARVRLLEVPEADAWHHSDAILAVPAAERADTAAWAAARAGGGRWWGIGNVHYPPYRTGREAAARMAAAAGAPVARFGRVTVWRGGVPPAASPADAP</sequence>
<name>A0A832I7Q2_UNCEI</name>
<reference evidence="3" key="1">
    <citation type="journal article" date="2020" name="mSystems">
        <title>Genome- and Community-Level Interaction Insights into Carbon Utilization and Element Cycling Functions of Hydrothermarchaeota in Hydrothermal Sediment.</title>
        <authorList>
            <person name="Zhou Z."/>
            <person name="Liu Y."/>
            <person name="Xu W."/>
            <person name="Pan J."/>
            <person name="Luo Z.H."/>
            <person name="Li M."/>
        </authorList>
    </citation>
    <scope>NUCLEOTIDE SEQUENCE [LARGE SCALE GENOMIC DNA]</scope>
    <source>
        <strain evidence="3">SpSt-381</strain>
    </source>
</reference>